<name>A0ABV4Q494_9ACTN</name>
<accession>A0ABV4Q494</accession>
<protein>
    <recommendedName>
        <fullName evidence="5">Integral membrane protein</fullName>
    </recommendedName>
</protein>
<feature type="transmembrane region" description="Helical" evidence="2">
    <location>
        <begin position="185"/>
        <end position="207"/>
    </location>
</feature>
<feature type="compositionally biased region" description="Low complexity" evidence="1">
    <location>
        <begin position="373"/>
        <end position="384"/>
    </location>
</feature>
<organism evidence="3 4">
    <name type="scientific">Actinomadura monticuli</name>
    <dbReference type="NCBI Taxonomy" id="3097367"/>
    <lineage>
        <taxon>Bacteria</taxon>
        <taxon>Bacillati</taxon>
        <taxon>Actinomycetota</taxon>
        <taxon>Actinomycetes</taxon>
        <taxon>Streptosporangiales</taxon>
        <taxon>Thermomonosporaceae</taxon>
        <taxon>Actinomadura</taxon>
    </lineage>
</organism>
<evidence type="ECO:0000313" key="4">
    <source>
        <dbReference type="Proteomes" id="UP001569963"/>
    </source>
</evidence>
<comment type="caution">
    <text evidence="3">The sequence shown here is derived from an EMBL/GenBank/DDBJ whole genome shotgun (WGS) entry which is preliminary data.</text>
</comment>
<dbReference type="Proteomes" id="UP001569963">
    <property type="component" value="Unassembled WGS sequence"/>
</dbReference>
<evidence type="ECO:0008006" key="5">
    <source>
        <dbReference type="Google" id="ProtNLM"/>
    </source>
</evidence>
<keyword evidence="4" id="KW-1185">Reference proteome</keyword>
<keyword evidence="2" id="KW-1133">Transmembrane helix</keyword>
<keyword evidence="2" id="KW-0812">Transmembrane</keyword>
<feature type="transmembrane region" description="Helical" evidence="2">
    <location>
        <begin position="288"/>
        <end position="309"/>
    </location>
</feature>
<dbReference type="EMBL" id="JAXCEI010000001">
    <property type="protein sequence ID" value="MFA1537974.1"/>
    <property type="molecule type" value="Genomic_DNA"/>
</dbReference>
<reference evidence="3 4" key="1">
    <citation type="submission" date="2023-11" db="EMBL/GenBank/DDBJ databases">
        <title>Actinomadura monticuli sp. nov., isolated from volcanic ash.</title>
        <authorList>
            <person name="Lee S.D."/>
            <person name="Yang H."/>
            <person name="Kim I.S."/>
        </authorList>
    </citation>
    <scope>NUCLEOTIDE SEQUENCE [LARGE SCALE GENOMIC DNA]</scope>
    <source>
        <strain evidence="3 4">DLS-62</strain>
    </source>
</reference>
<evidence type="ECO:0000256" key="1">
    <source>
        <dbReference type="SAM" id="MobiDB-lite"/>
    </source>
</evidence>
<feature type="region of interest" description="Disordered" evidence="1">
    <location>
        <begin position="359"/>
        <end position="392"/>
    </location>
</feature>
<proteinExistence type="predicted"/>
<sequence length="392" mass="41745">MSQGIDRAPGAGRLREWRRERGSWVLCEEVRADVHELGALLAARRDHGEMSARDAQLLHGAEEALDRAENAVDEVAHRRCLSGSHVTTAQLHLNSGRSLWMRTLSPAELQSYLPAMFATVKQHLPPSDENRVFVEHVARDTREAQEAGRPLRLTDGQRVTLVAAVDAARQAALREKLRAESFVRIVQWITVSLCGLVVLIGALTAFWPSAVPLCFTPSPSPGARGDFGVVCPTNAAASVPAGELTARTREVAGWGDYIVVEFVGLVAAGIAAASALRKIRGTSTAFGIPVALAALKLPTGALTAVLGLLLMRGAFIPGLSALDSTAQIIAWAVVLGYSQELFTKFVDRQGQVVLDSVRDPVHTSLPPPEPAARRGTAAPTATSTDGPAPPPQ</sequence>
<gene>
    <name evidence="3" type="ORF">SM611_03445</name>
</gene>
<dbReference type="RefSeq" id="WP_371947300.1">
    <property type="nucleotide sequence ID" value="NZ_JAXCEI010000001.1"/>
</dbReference>
<evidence type="ECO:0000256" key="2">
    <source>
        <dbReference type="SAM" id="Phobius"/>
    </source>
</evidence>
<evidence type="ECO:0000313" key="3">
    <source>
        <dbReference type="EMBL" id="MFA1537974.1"/>
    </source>
</evidence>
<feature type="transmembrane region" description="Helical" evidence="2">
    <location>
        <begin position="257"/>
        <end position="276"/>
    </location>
</feature>
<keyword evidence="2" id="KW-0472">Membrane</keyword>